<proteinExistence type="predicted"/>
<evidence type="ECO:0000256" key="1">
    <source>
        <dbReference type="SAM" id="MobiDB-lite"/>
    </source>
</evidence>
<organism evidence="2 3">
    <name type="scientific">Aegilops tauschii subsp. strangulata</name>
    <name type="common">Goatgrass</name>
    <dbReference type="NCBI Taxonomy" id="200361"/>
    <lineage>
        <taxon>Eukaryota</taxon>
        <taxon>Viridiplantae</taxon>
        <taxon>Streptophyta</taxon>
        <taxon>Embryophyta</taxon>
        <taxon>Tracheophyta</taxon>
        <taxon>Spermatophyta</taxon>
        <taxon>Magnoliopsida</taxon>
        <taxon>Liliopsida</taxon>
        <taxon>Poales</taxon>
        <taxon>Poaceae</taxon>
        <taxon>BOP clade</taxon>
        <taxon>Pooideae</taxon>
        <taxon>Triticodae</taxon>
        <taxon>Triticeae</taxon>
        <taxon>Triticinae</taxon>
        <taxon>Aegilops</taxon>
    </lineage>
</organism>
<protein>
    <submittedName>
        <fullName evidence="2">Uncharacterized protein</fullName>
    </submittedName>
</protein>
<evidence type="ECO:0000313" key="3">
    <source>
        <dbReference type="Proteomes" id="UP000015105"/>
    </source>
</evidence>
<keyword evidence="3" id="KW-1185">Reference proteome</keyword>
<reference evidence="2" key="4">
    <citation type="submission" date="2019-03" db="UniProtKB">
        <authorList>
            <consortium name="EnsemblPlants"/>
        </authorList>
    </citation>
    <scope>IDENTIFICATION</scope>
</reference>
<dbReference type="AlphaFoldDB" id="A0A453IBQ2"/>
<reference evidence="2" key="3">
    <citation type="journal article" date="2017" name="Nature">
        <title>Genome sequence of the progenitor of the wheat D genome Aegilops tauschii.</title>
        <authorList>
            <person name="Luo M.C."/>
            <person name="Gu Y.Q."/>
            <person name="Puiu D."/>
            <person name="Wang H."/>
            <person name="Twardziok S.O."/>
            <person name="Deal K.R."/>
            <person name="Huo N."/>
            <person name="Zhu T."/>
            <person name="Wang L."/>
            <person name="Wang Y."/>
            <person name="McGuire P.E."/>
            <person name="Liu S."/>
            <person name="Long H."/>
            <person name="Ramasamy R.K."/>
            <person name="Rodriguez J.C."/>
            <person name="Van S.L."/>
            <person name="Yuan L."/>
            <person name="Wang Z."/>
            <person name="Xia Z."/>
            <person name="Xiao L."/>
            <person name="Anderson O.D."/>
            <person name="Ouyang S."/>
            <person name="Liang Y."/>
            <person name="Zimin A.V."/>
            <person name="Pertea G."/>
            <person name="Qi P."/>
            <person name="Bennetzen J.L."/>
            <person name="Dai X."/>
            <person name="Dawson M.W."/>
            <person name="Muller H.G."/>
            <person name="Kugler K."/>
            <person name="Rivarola-Duarte L."/>
            <person name="Spannagl M."/>
            <person name="Mayer K.F.X."/>
            <person name="Lu F.H."/>
            <person name="Bevan M.W."/>
            <person name="Leroy P."/>
            <person name="Li P."/>
            <person name="You F.M."/>
            <person name="Sun Q."/>
            <person name="Liu Z."/>
            <person name="Lyons E."/>
            <person name="Wicker T."/>
            <person name="Salzberg S.L."/>
            <person name="Devos K.M."/>
            <person name="Dvorak J."/>
        </authorList>
    </citation>
    <scope>NUCLEOTIDE SEQUENCE [LARGE SCALE GENOMIC DNA]</scope>
    <source>
        <strain evidence="2">cv. AL8/78</strain>
    </source>
</reference>
<reference evidence="3" key="2">
    <citation type="journal article" date="2017" name="Nat. Plants">
        <title>The Aegilops tauschii genome reveals multiple impacts of transposons.</title>
        <authorList>
            <person name="Zhao G."/>
            <person name="Zou C."/>
            <person name="Li K."/>
            <person name="Wang K."/>
            <person name="Li T."/>
            <person name="Gao L."/>
            <person name="Zhang X."/>
            <person name="Wang H."/>
            <person name="Yang Z."/>
            <person name="Liu X."/>
            <person name="Jiang W."/>
            <person name="Mao L."/>
            <person name="Kong X."/>
            <person name="Jiao Y."/>
            <person name="Jia J."/>
        </authorList>
    </citation>
    <scope>NUCLEOTIDE SEQUENCE [LARGE SCALE GENOMIC DNA]</scope>
    <source>
        <strain evidence="3">cv. AL8/78</strain>
    </source>
</reference>
<accession>A0A453IBQ2</accession>
<dbReference type="Proteomes" id="UP000015105">
    <property type="component" value="Chromosome 4D"/>
</dbReference>
<evidence type="ECO:0000313" key="2">
    <source>
        <dbReference type="EnsemblPlants" id="AET4Gv20511200.7"/>
    </source>
</evidence>
<reference evidence="3" key="1">
    <citation type="journal article" date="2014" name="Science">
        <title>Ancient hybridizations among the ancestral genomes of bread wheat.</title>
        <authorList>
            <consortium name="International Wheat Genome Sequencing Consortium,"/>
            <person name="Marcussen T."/>
            <person name="Sandve S.R."/>
            <person name="Heier L."/>
            <person name="Spannagl M."/>
            <person name="Pfeifer M."/>
            <person name="Jakobsen K.S."/>
            <person name="Wulff B.B."/>
            <person name="Steuernagel B."/>
            <person name="Mayer K.F."/>
            <person name="Olsen O.A."/>
        </authorList>
    </citation>
    <scope>NUCLEOTIDE SEQUENCE [LARGE SCALE GENOMIC DNA]</scope>
    <source>
        <strain evidence="3">cv. AL8/78</strain>
    </source>
</reference>
<reference evidence="2" key="5">
    <citation type="journal article" date="2021" name="G3 (Bethesda)">
        <title>Aegilops tauschii genome assembly Aet v5.0 features greater sequence contiguity and improved annotation.</title>
        <authorList>
            <person name="Wang L."/>
            <person name="Zhu T."/>
            <person name="Rodriguez J.C."/>
            <person name="Deal K.R."/>
            <person name="Dubcovsky J."/>
            <person name="McGuire P.E."/>
            <person name="Lux T."/>
            <person name="Spannagl M."/>
            <person name="Mayer K.F.X."/>
            <person name="Baldrich P."/>
            <person name="Meyers B.C."/>
            <person name="Huo N."/>
            <person name="Gu Y.Q."/>
            <person name="Zhou H."/>
            <person name="Devos K.M."/>
            <person name="Bennetzen J.L."/>
            <person name="Unver T."/>
            <person name="Budak H."/>
            <person name="Gulick P.J."/>
            <person name="Galiba G."/>
            <person name="Kalapos B."/>
            <person name="Nelson D.R."/>
            <person name="Li P."/>
            <person name="You F.M."/>
            <person name="Luo M.C."/>
            <person name="Dvorak J."/>
        </authorList>
    </citation>
    <scope>NUCLEOTIDE SEQUENCE [LARGE SCALE GENOMIC DNA]</scope>
    <source>
        <strain evidence="2">cv. AL8/78</strain>
    </source>
</reference>
<dbReference type="EnsemblPlants" id="AET4Gv20511200.7">
    <property type="protein sequence ID" value="AET4Gv20511200.7"/>
    <property type="gene ID" value="AET4Gv20511200"/>
</dbReference>
<feature type="region of interest" description="Disordered" evidence="1">
    <location>
        <begin position="77"/>
        <end position="115"/>
    </location>
</feature>
<dbReference type="Gramene" id="AET4Gv20511200.7">
    <property type="protein sequence ID" value="AET4Gv20511200.7"/>
    <property type="gene ID" value="AET4Gv20511200"/>
</dbReference>
<name>A0A453IBQ2_AEGTS</name>
<feature type="compositionally biased region" description="Low complexity" evidence="1">
    <location>
        <begin position="84"/>
        <end position="98"/>
    </location>
</feature>
<sequence>YILLPPRDGNAFGLPAPRESSLLRSTRIRVRRRRLSVTGACRAGMQAAGEAAWSPAVRGRGDLMAWAHARQWLAARDATREARAQAGPGPDRAPRPAASSCPHVPTCRPARQQGEKDYINEKKRKLITRSDFPCPVFTASINIKLTASQKIY</sequence>